<dbReference type="GO" id="GO:0051073">
    <property type="term" value="F:adenosylcobinamide-GDP ribazoletransferase activity"/>
    <property type="evidence" value="ECO:0007669"/>
    <property type="project" value="UniProtKB-UniRule"/>
</dbReference>
<evidence type="ECO:0000256" key="14">
    <source>
        <dbReference type="ARBA" id="ARBA00025228"/>
    </source>
</evidence>
<comment type="catalytic activity">
    <reaction evidence="17 19">
        <text>alpha-ribazole + adenosylcob(III)inamide-GDP = adenosylcob(III)alamin + GMP + H(+)</text>
        <dbReference type="Rhea" id="RHEA:16049"/>
        <dbReference type="ChEBI" id="CHEBI:10329"/>
        <dbReference type="ChEBI" id="CHEBI:15378"/>
        <dbReference type="ChEBI" id="CHEBI:18408"/>
        <dbReference type="ChEBI" id="CHEBI:58115"/>
        <dbReference type="ChEBI" id="CHEBI:60487"/>
        <dbReference type="EC" id="2.7.8.26"/>
    </reaction>
</comment>
<dbReference type="GO" id="GO:0008818">
    <property type="term" value="F:cobalamin 5'-phosphate synthase activity"/>
    <property type="evidence" value="ECO:0007669"/>
    <property type="project" value="UniProtKB-UniRule"/>
</dbReference>
<comment type="catalytic activity">
    <reaction evidence="18 19">
        <text>alpha-ribazole 5'-phosphate + adenosylcob(III)inamide-GDP = adenosylcob(III)alamin 5'-phosphate + GMP + H(+)</text>
        <dbReference type="Rhea" id="RHEA:23560"/>
        <dbReference type="ChEBI" id="CHEBI:15378"/>
        <dbReference type="ChEBI" id="CHEBI:57918"/>
        <dbReference type="ChEBI" id="CHEBI:58115"/>
        <dbReference type="ChEBI" id="CHEBI:60487"/>
        <dbReference type="ChEBI" id="CHEBI:60493"/>
        <dbReference type="EC" id="2.7.8.26"/>
    </reaction>
</comment>
<dbReference type="HAMAP" id="MF_00719">
    <property type="entry name" value="CobS"/>
    <property type="match status" value="1"/>
</dbReference>
<evidence type="ECO:0000256" key="12">
    <source>
        <dbReference type="ARBA" id="ARBA00022989"/>
    </source>
</evidence>
<accession>A0A2G3DU62</accession>
<feature type="transmembrane region" description="Helical" evidence="19">
    <location>
        <begin position="203"/>
        <end position="223"/>
    </location>
</feature>
<feature type="transmembrane region" description="Helical" evidence="19">
    <location>
        <begin position="109"/>
        <end position="130"/>
    </location>
</feature>
<comment type="subcellular location">
    <subcellularLocation>
        <location evidence="2 19">Cell membrane</location>
        <topology evidence="2 19">Multi-pass membrane protein</topology>
    </subcellularLocation>
</comment>
<evidence type="ECO:0000256" key="16">
    <source>
        <dbReference type="ARBA" id="ARBA00032853"/>
    </source>
</evidence>
<feature type="transmembrane region" description="Helical" evidence="19">
    <location>
        <begin position="230"/>
        <end position="250"/>
    </location>
</feature>
<evidence type="ECO:0000313" key="21">
    <source>
        <dbReference type="Proteomes" id="UP000225889"/>
    </source>
</evidence>
<evidence type="ECO:0000256" key="19">
    <source>
        <dbReference type="HAMAP-Rule" id="MF_00719"/>
    </source>
</evidence>
<evidence type="ECO:0000313" key="20">
    <source>
        <dbReference type="EMBL" id="PHU34471.1"/>
    </source>
</evidence>
<evidence type="ECO:0000256" key="11">
    <source>
        <dbReference type="ARBA" id="ARBA00022842"/>
    </source>
</evidence>
<comment type="function">
    <text evidence="14 19">Joins adenosylcobinamide-GDP and alpha-ribazole to generate adenosylcobalamin (Ado-cobalamin). Also synthesizes adenosylcobalamin 5'-phosphate from adenosylcobinamide-GDP and alpha-ribazole 5'-phosphate.</text>
</comment>
<evidence type="ECO:0000256" key="4">
    <source>
        <dbReference type="ARBA" id="ARBA00010561"/>
    </source>
</evidence>
<dbReference type="PANTHER" id="PTHR34148">
    <property type="entry name" value="ADENOSYLCOBINAMIDE-GDP RIBAZOLETRANSFERASE"/>
    <property type="match status" value="1"/>
</dbReference>
<feature type="transmembrane region" description="Helical" evidence="19">
    <location>
        <begin position="178"/>
        <end position="197"/>
    </location>
</feature>
<dbReference type="RefSeq" id="WP_099392245.1">
    <property type="nucleotide sequence ID" value="NZ_PDYF01000020.1"/>
</dbReference>
<dbReference type="Proteomes" id="UP000225889">
    <property type="component" value="Unassembled WGS sequence"/>
</dbReference>
<reference evidence="20 21" key="1">
    <citation type="submission" date="2017-10" db="EMBL/GenBank/DDBJ databases">
        <title>Resolving the taxonomy of Roseburia spp., Eubacterium rectale and Agathobacter spp. through phylogenomic analysis.</title>
        <authorList>
            <person name="Sheridan P.O."/>
            <person name="Walker A.W."/>
            <person name="Duncan S.H."/>
            <person name="Scott K.P."/>
            <person name="Toole P.W.O."/>
            <person name="Luis P."/>
            <person name="Flint H.J."/>
        </authorList>
    </citation>
    <scope>NUCLEOTIDE SEQUENCE [LARGE SCALE GENOMIC DNA]</scope>
    <source>
        <strain evidence="20 21">JK626</strain>
    </source>
</reference>
<evidence type="ECO:0000256" key="7">
    <source>
        <dbReference type="ARBA" id="ARBA00022475"/>
    </source>
</evidence>
<feature type="transmembrane region" description="Helical" evidence="19">
    <location>
        <begin position="31"/>
        <end position="50"/>
    </location>
</feature>
<proteinExistence type="inferred from homology"/>
<feature type="transmembrane region" description="Helical" evidence="19">
    <location>
        <begin position="62"/>
        <end position="81"/>
    </location>
</feature>
<keyword evidence="9 19" id="KW-0808">Transferase</keyword>
<dbReference type="GO" id="GO:0009236">
    <property type="term" value="P:cobalamin biosynthetic process"/>
    <property type="evidence" value="ECO:0007669"/>
    <property type="project" value="UniProtKB-UniRule"/>
</dbReference>
<evidence type="ECO:0000256" key="13">
    <source>
        <dbReference type="ARBA" id="ARBA00023136"/>
    </source>
</evidence>
<dbReference type="EMBL" id="PDYF01000020">
    <property type="protein sequence ID" value="PHU34471.1"/>
    <property type="molecule type" value="Genomic_DNA"/>
</dbReference>
<protein>
    <recommendedName>
        <fullName evidence="6 19">Adenosylcobinamide-GDP ribazoletransferase</fullName>
        <ecNumber evidence="5 19">2.7.8.26</ecNumber>
    </recommendedName>
    <alternativeName>
        <fullName evidence="16 19">Cobalamin synthase</fullName>
    </alternativeName>
    <alternativeName>
        <fullName evidence="15 19">Cobalamin-5'-phosphate synthase</fullName>
    </alternativeName>
</protein>
<keyword evidence="7 19" id="KW-1003">Cell membrane</keyword>
<evidence type="ECO:0000256" key="18">
    <source>
        <dbReference type="ARBA" id="ARBA00049504"/>
    </source>
</evidence>
<comment type="caution">
    <text evidence="20">The sequence shown here is derived from an EMBL/GenBank/DDBJ whole genome shotgun (WGS) entry which is preliminary data.</text>
</comment>
<evidence type="ECO:0000256" key="10">
    <source>
        <dbReference type="ARBA" id="ARBA00022692"/>
    </source>
</evidence>
<keyword evidence="10 19" id="KW-0812">Transmembrane</keyword>
<evidence type="ECO:0000256" key="1">
    <source>
        <dbReference type="ARBA" id="ARBA00001946"/>
    </source>
</evidence>
<dbReference type="UniPathway" id="UPA00148">
    <property type="reaction ID" value="UER00238"/>
</dbReference>
<sequence length="253" mass="28372">MSIIKSIIVAFSMYSRIPMPRFNWNSKDMKYHLIFFPWVGAVIGALEYGWQKLSYEFNISYIVFTLIALVIPVIVTGGFHVDGYMDTSDALASWGDKEKRLEILKDSHVGAFAVIRLITLGIILFSAIYSMDELGFTAWTFTFFISRAISGICVIKYKKGKNEGILNTSAQTADEKKVVFFLALQFILWALMAGAFFQFYWTAVLVALVISVVYYVFTAYTKFGGITGDLAGWFVCIAETLMAVAIAIFSKLG</sequence>
<evidence type="ECO:0000256" key="15">
    <source>
        <dbReference type="ARBA" id="ARBA00032605"/>
    </source>
</evidence>
<name>A0A2G3DU62_9FIRM</name>
<evidence type="ECO:0000256" key="17">
    <source>
        <dbReference type="ARBA" id="ARBA00048623"/>
    </source>
</evidence>
<keyword evidence="12 19" id="KW-1133">Transmembrane helix</keyword>
<dbReference type="InterPro" id="IPR003805">
    <property type="entry name" value="CobS"/>
</dbReference>
<dbReference type="EC" id="2.7.8.26" evidence="5 19"/>
<dbReference type="AlphaFoldDB" id="A0A2G3DU62"/>
<evidence type="ECO:0000256" key="3">
    <source>
        <dbReference type="ARBA" id="ARBA00004663"/>
    </source>
</evidence>
<keyword evidence="8 19" id="KW-0169">Cobalamin biosynthesis</keyword>
<evidence type="ECO:0000256" key="2">
    <source>
        <dbReference type="ARBA" id="ARBA00004651"/>
    </source>
</evidence>
<dbReference type="GO" id="GO:0005886">
    <property type="term" value="C:plasma membrane"/>
    <property type="evidence" value="ECO:0007669"/>
    <property type="project" value="UniProtKB-SubCell"/>
</dbReference>
<feature type="transmembrane region" description="Helical" evidence="19">
    <location>
        <begin position="136"/>
        <end position="157"/>
    </location>
</feature>
<evidence type="ECO:0000256" key="5">
    <source>
        <dbReference type="ARBA" id="ARBA00013200"/>
    </source>
</evidence>
<comment type="pathway">
    <text evidence="3 19">Cofactor biosynthesis; adenosylcobalamin biosynthesis; adenosylcobalamin from cob(II)yrinate a,c-diamide: step 7/7.</text>
</comment>
<gene>
    <name evidence="19" type="primary">cobS</name>
    <name evidence="20" type="ORF">CSX01_09775</name>
</gene>
<evidence type="ECO:0000256" key="6">
    <source>
        <dbReference type="ARBA" id="ARBA00015850"/>
    </source>
</evidence>
<keyword evidence="11 19" id="KW-0460">Magnesium</keyword>
<keyword evidence="13 19" id="KW-0472">Membrane</keyword>
<dbReference type="PANTHER" id="PTHR34148:SF1">
    <property type="entry name" value="ADENOSYLCOBINAMIDE-GDP RIBAZOLETRANSFERASE"/>
    <property type="match status" value="1"/>
</dbReference>
<reference evidence="20 21" key="2">
    <citation type="submission" date="2017-10" db="EMBL/GenBank/DDBJ databases">
        <authorList>
            <person name="Banno H."/>
            <person name="Chua N.-H."/>
        </authorList>
    </citation>
    <scope>NUCLEOTIDE SEQUENCE [LARGE SCALE GENOMIC DNA]</scope>
    <source>
        <strain evidence="20 21">JK626</strain>
    </source>
</reference>
<comment type="cofactor">
    <cofactor evidence="1 19">
        <name>Mg(2+)</name>
        <dbReference type="ChEBI" id="CHEBI:18420"/>
    </cofactor>
</comment>
<comment type="similarity">
    <text evidence="4 19">Belongs to the CobS family.</text>
</comment>
<evidence type="ECO:0000256" key="9">
    <source>
        <dbReference type="ARBA" id="ARBA00022679"/>
    </source>
</evidence>
<organism evidence="20 21">
    <name type="scientific">Pseudobutyrivibrio ruminis</name>
    <dbReference type="NCBI Taxonomy" id="46206"/>
    <lineage>
        <taxon>Bacteria</taxon>
        <taxon>Bacillati</taxon>
        <taxon>Bacillota</taxon>
        <taxon>Clostridia</taxon>
        <taxon>Lachnospirales</taxon>
        <taxon>Lachnospiraceae</taxon>
        <taxon>Pseudobutyrivibrio</taxon>
    </lineage>
</organism>
<evidence type="ECO:0000256" key="8">
    <source>
        <dbReference type="ARBA" id="ARBA00022573"/>
    </source>
</evidence>
<dbReference type="Pfam" id="PF02654">
    <property type="entry name" value="CobS"/>
    <property type="match status" value="1"/>
</dbReference>